<dbReference type="Gene3D" id="2.30.30.60">
    <property type="match status" value="1"/>
</dbReference>
<evidence type="ECO:0000259" key="9">
    <source>
        <dbReference type="Pfam" id="PF21082"/>
    </source>
</evidence>
<dbReference type="PANTHER" id="PTHR30347">
    <property type="entry name" value="POTASSIUM CHANNEL RELATED"/>
    <property type="match status" value="1"/>
</dbReference>
<evidence type="ECO:0000313" key="12">
    <source>
        <dbReference type="Proteomes" id="UP000248395"/>
    </source>
</evidence>
<evidence type="ECO:0000256" key="6">
    <source>
        <dbReference type="ARBA" id="ARBA00023136"/>
    </source>
</evidence>
<sequence>MLFVREEMDFDVVLQALQTGPGLTQLLLGVLCLLLGVFAARQAFRRWFQHHPERYDRFIPYTAFRLVLPLVSLFSMLFCIMGWMLVLHTRPHLLPLFTAMLFWLGVIRLFSAVMRQALPQGKFERNSEHFIATVLWLGFVSWAIGFDEVMLDWLQSVSFSVGKTHLDLLTILNAMLWVSIIVVVALWISRVIEARVMGLKHMDLSLRIVFAKMARTLLIVVAVLIALPVVGIDLTVLSVFGGAVGVGLGFGLQKIASNYVSGFIILLDRSIRIGDRLMVDNRVGYVTRITSRYVVLKSADGSEALVPNDALISNTVINQSYSDKAMWISLPIQVDYATDLEQALAVLREAAVHPRVPTDPAPAAFVTAFADSGINLELGIWVKDPENGFMGLKSEIYLAIWRRFKELGIEIPYPQRDVRIVSEVAGALPGRGGQA</sequence>
<dbReference type="InterPro" id="IPR011066">
    <property type="entry name" value="MscS_channel_C_sf"/>
</dbReference>
<reference evidence="11 12" key="1">
    <citation type="submission" date="2018-05" db="EMBL/GenBank/DDBJ databases">
        <title>Genomic Encyclopedia of Type Strains, Phase IV (KMG-IV): sequencing the most valuable type-strain genomes for metagenomic binning, comparative biology and taxonomic classification.</title>
        <authorList>
            <person name="Goeker M."/>
        </authorList>
    </citation>
    <scope>NUCLEOTIDE SEQUENCE [LARGE SCALE GENOMIC DNA]</scope>
    <source>
        <strain evidence="11 12">DSM 25134</strain>
    </source>
</reference>
<dbReference type="InterPro" id="IPR010920">
    <property type="entry name" value="LSM_dom_sf"/>
</dbReference>
<dbReference type="Pfam" id="PF21088">
    <property type="entry name" value="MS_channel_1st"/>
    <property type="match status" value="1"/>
</dbReference>
<feature type="transmembrane region" description="Helical" evidence="7">
    <location>
        <begin position="209"/>
        <end position="228"/>
    </location>
</feature>
<feature type="domain" description="Mechanosensitive ion channel MscS" evidence="8">
    <location>
        <begin position="255"/>
        <end position="320"/>
    </location>
</feature>
<evidence type="ECO:0000259" key="10">
    <source>
        <dbReference type="Pfam" id="PF21088"/>
    </source>
</evidence>
<dbReference type="PANTHER" id="PTHR30347:SF1">
    <property type="entry name" value="MECHANOSENSITIVE CHANNEL MSCK"/>
    <property type="match status" value="1"/>
</dbReference>
<feature type="domain" description="Mechanosensitive ion channel MscS C-terminal" evidence="9">
    <location>
        <begin position="329"/>
        <end position="411"/>
    </location>
</feature>
<keyword evidence="5 7" id="KW-1133">Transmembrane helix</keyword>
<dbReference type="AlphaFoldDB" id="A0A318JFP7"/>
<keyword evidence="3" id="KW-1003">Cell membrane</keyword>
<evidence type="ECO:0000256" key="3">
    <source>
        <dbReference type="ARBA" id="ARBA00022475"/>
    </source>
</evidence>
<evidence type="ECO:0000256" key="5">
    <source>
        <dbReference type="ARBA" id="ARBA00022989"/>
    </source>
</evidence>
<dbReference type="EMBL" id="QJKC01000005">
    <property type="protein sequence ID" value="PXX49038.1"/>
    <property type="molecule type" value="Genomic_DNA"/>
</dbReference>
<evidence type="ECO:0000256" key="7">
    <source>
        <dbReference type="SAM" id="Phobius"/>
    </source>
</evidence>
<keyword evidence="12" id="KW-1185">Reference proteome</keyword>
<dbReference type="SUPFAM" id="SSF82689">
    <property type="entry name" value="Mechanosensitive channel protein MscS (YggB), C-terminal domain"/>
    <property type="match status" value="1"/>
</dbReference>
<dbReference type="InterPro" id="IPR049278">
    <property type="entry name" value="MS_channel_C"/>
</dbReference>
<evidence type="ECO:0000256" key="1">
    <source>
        <dbReference type="ARBA" id="ARBA00004651"/>
    </source>
</evidence>
<gene>
    <name evidence="11" type="ORF">DFR38_10574</name>
</gene>
<dbReference type="InterPro" id="IPR011014">
    <property type="entry name" value="MscS_channel_TM-2"/>
</dbReference>
<comment type="caution">
    <text evidence="11">The sequence shown here is derived from an EMBL/GenBank/DDBJ whole genome shotgun (WGS) entry which is preliminary data.</text>
</comment>
<proteinExistence type="inferred from homology"/>
<feature type="transmembrane region" description="Helical" evidence="7">
    <location>
        <begin position="166"/>
        <end position="188"/>
    </location>
</feature>
<dbReference type="GO" id="GO:0005886">
    <property type="term" value="C:plasma membrane"/>
    <property type="evidence" value="ECO:0007669"/>
    <property type="project" value="UniProtKB-SubCell"/>
</dbReference>
<feature type="transmembrane region" description="Helical" evidence="7">
    <location>
        <begin position="61"/>
        <end position="86"/>
    </location>
</feature>
<evidence type="ECO:0000259" key="8">
    <source>
        <dbReference type="Pfam" id="PF00924"/>
    </source>
</evidence>
<dbReference type="InterPro" id="IPR049142">
    <property type="entry name" value="MS_channel_1st"/>
</dbReference>
<feature type="transmembrane region" description="Helical" evidence="7">
    <location>
        <begin position="20"/>
        <end position="40"/>
    </location>
</feature>
<feature type="domain" description="Mechanosensitive ion channel transmembrane helices 2/3" evidence="10">
    <location>
        <begin position="215"/>
        <end position="253"/>
    </location>
</feature>
<dbReference type="InterPro" id="IPR023408">
    <property type="entry name" value="MscS_beta-dom_sf"/>
</dbReference>
<dbReference type="SUPFAM" id="SSF82861">
    <property type="entry name" value="Mechanosensitive channel protein MscS (YggB), transmembrane region"/>
    <property type="match status" value="1"/>
</dbReference>
<evidence type="ECO:0000256" key="4">
    <source>
        <dbReference type="ARBA" id="ARBA00022692"/>
    </source>
</evidence>
<evidence type="ECO:0000256" key="2">
    <source>
        <dbReference type="ARBA" id="ARBA00008017"/>
    </source>
</evidence>
<name>A0A318JFP7_9NEIS</name>
<dbReference type="OrthoDB" id="9809206at2"/>
<dbReference type="Gene3D" id="1.10.287.1260">
    <property type="match status" value="1"/>
</dbReference>
<keyword evidence="4 7" id="KW-0812">Transmembrane</keyword>
<dbReference type="Pfam" id="PF21082">
    <property type="entry name" value="MS_channel_3rd"/>
    <property type="match status" value="1"/>
</dbReference>
<dbReference type="GO" id="GO:0008381">
    <property type="term" value="F:mechanosensitive monoatomic ion channel activity"/>
    <property type="evidence" value="ECO:0007669"/>
    <property type="project" value="UniProtKB-ARBA"/>
</dbReference>
<keyword evidence="6 7" id="KW-0472">Membrane</keyword>
<evidence type="ECO:0000313" key="11">
    <source>
        <dbReference type="EMBL" id="PXX49038.1"/>
    </source>
</evidence>
<dbReference type="RefSeq" id="WP_059286719.1">
    <property type="nucleotide sequence ID" value="NZ_LNQU01000103.1"/>
</dbReference>
<feature type="transmembrane region" description="Helical" evidence="7">
    <location>
        <begin position="130"/>
        <end position="146"/>
    </location>
</feature>
<comment type="subcellular location">
    <subcellularLocation>
        <location evidence="1">Cell membrane</location>
        <topology evidence="1">Multi-pass membrane protein</topology>
    </subcellularLocation>
</comment>
<protein>
    <submittedName>
        <fullName evidence="11">Mechanosensitive ion channel-like protein</fullName>
    </submittedName>
</protein>
<feature type="transmembrane region" description="Helical" evidence="7">
    <location>
        <begin position="92"/>
        <end position="110"/>
    </location>
</feature>
<organism evidence="11 12">
    <name type="scientific">Aquitalea magnusonii</name>
    <dbReference type="NCBI Taxonomy" id="332411"/>
    <lineage>
        <taxon>Bacteria</taxon>
        <taxon>Pseudomonadati</taxon>
        <taxon>Pseudomonadota</taxon>
        <taxon>Betaproteobacteria</taxon>
        <taxon>Neisseriales</taxon>
        <taxon>Chromobacteriaceae</taxon>
        <taxon>Aquitalea</taxon>
    </lineage>
</organism>
<dbReference type="Gene3D" id="3.30.70.100">
    <property type="match status" value="1"/>
</dbReference>
<dbReference type="SUPFAM" id="SSF50182">
    <property type="entry name" value="Sm-like ribonucleoproteins"/>
    <property type="match status" value="1"/>
</dbReference>
<comment type="similarity">
    <text evidence="2">Belongs to the MscS (TC 1.A.23) family.</text>
</comment>
<dbReference type="Pfam" id="PF00924">
    <property type="entry name" value="MS_channel_2nd"/>
    <property type="match status" value="1"/>
</dbReference>
<accession>A0A318JFP7</accession>
<dbReference type="Proteomes" id="UP000248395">
    <property type="component" value="Unassembled WGS sequence"/>
</dbReference>
<dbReference type="InterPro" id="IPR006685">
    <property type="entry name" value="MscS_channel_2nd"/>
</dbReference>
<dbReference type="InterPro" id="IPR052702">
    <property type="entry name" value="MscS-like_channel"/>
</dbReference>